<dbReference type="PANTHER" id="PTHR30008:SF0">
    <property type="entry name" value="EXODEOXYRIBONUCLEASE 7 LARGE SUBUNIT"/>
    <property type="match status" value="1"/>
</dbReference>
<dbReference type="GO" id="GO:0003676">
    <property type="term" value="F:nucleic acid binding"/>
    <property type="evidence" value="ECO:0007669"/>
    <property type="project" value="InterPro"/>
</dbReference>
<reference evidence="7" key="1">
    <citation type="submission" date="2020-03" db="EMBL/GenBank/DDBJ databases">
        <title>The deep terrestrial virosphere.</title>
        <authorList>
            <person name="Holmfeldt K."/>
            <person name="Nilsson E."/>
            <person name="Simone D."/>
            <person name="Lopez-Fernandez M."/>
            <person name="Wu X."/>
            <person name="de Brujin I."/>
            <person name="Lundin D."/>
            <person name="Andersson A."/>
            <person name="Bertilsson S."/>
            <person name="Dopson M."/>
        </authorList>
    </citation>
    <scope>NUCLEOTIDE SEQUENCE</scope>
    <source>
        <strain evidence="7">MM171A00884</strain>
        <strain evidence="8">MM171B00661</strain>
    </source>
</reference>
<dbReference type="InterPro" id="IPR025824">
    <property type="entry name" value="OB-fold_nuc-bd_dom"/>
</dbReference>
<dbReference type="InterPro" id="IPR003753">
    <property type="entry name" value="Exonuc_VII_L"/>
</dbReference>
<dbReference type="NCBIfam" id="TIGR00237">
    <property type="entry name" value="xseA"/>
    <property type="match status" value="1"/>
</dbReference>
<feature type="domain" description="Exonuclease VII large subunit C-terminal" evidence="5">
    <location>
        <begin position="142"/>
        <end position="458"/>
    </location>
</feature>
<sequence length="463" mass="50298">MSSVEAGVDHQTLSGYLAGVERAIKQALPEPEWLVAELSSFTVTGKGAVFLDLLESADGREVAKAKGVMFANVARRVLEQWRASTGGIPEAGMRVLVKVRADFSVQYGFQLQVTQIDPSYTLGEMQAKLQQIISTLTAKGWYDMQRSLASPSGFWKVAVVSPHEAAGLADFKRDADILSEAGVCQFEYFSATFQGAGCSESIRGALLQVHERNQEERFDLVCVIRGGGAKADLAWLNDMQLAAWICRFPVPVFTGIGHQVDECVLDLVAHRKFDTPSKVIGYLKSSLQAEAAGLRARMEQVASRISRLAADQLPLLERQGSRFGGLSQRFVHGQKAAQERAWSDFARLATLRTSEDTKTLLRAPEAFSRLAGGLCSAQRAKIALVSSQVASRASLVVERGRVRLDTACLVYDKTNPLTLLSRGFALVRGVDGEIISSAQQARDALKLDLAFADGHVIAAVESH</sequence>
<evidence type="ECO:0000313" key="8">
    <source>
        <dbReference type="EMBL" id="QJB03533.1"/>
    </source>
</evidence>
<keyword evidence="2" id="KW-0540">Nuclease</keyword>
<gene>
    <name evidence="7" type="ORF">MM171A00884_0012</name>
    <name evidence="8" type="ORF">MM171B00661_0012</name>
</gene>
<proteinExistence type="predicted"/>
<dbReference type="EMBL" id="MT143668">
    <property type="protein sequence ID" value="QJA99800.1"/>
    <property type="molecule type" value="Genomic_DNA"/>
</dbReference>
<name>A0A6M3LWN2_9ZZZZ</name>
<evidence type="ECO:0000259" key="5">
    <source>
        <dbReference type="Pfam" id="PF02601"/>
    </source>
</evidence>
<evidence type="ECO:0000256" key="1">
    <source>
        <dbReference type="ARBA" id="ARBA00022490"/>
    </source>
</evidence>
<evidence type="ECO:0000256" key="2">
    <source>
        <dbReference type="ARBA" id="ARBA00022722"/>
    </source>
</evidence>
<dbReference type="Pfam" id="PF02601">
    <property type="entry name" value="Exonuc_VII_L"/>
    <property type="match status" value="1"/>
</dbReference>
<keyword evidence="3" id="KW-0378">Hydrolase</keyword>
<dbReference type="InterPro" id="IPR020579">
    <property type="entry name" value="Exonuc_VII_lsu_C"/>
</dbReference>
<accession>A0A6M3LWN2</accession>
<feature type="domain" description="OB-fold nucleic acid binding" evidence="6">
    <location>
        <begin position="19"/>
        <end position="117"/>
    </location>
</feature>
<protein>
    <submittedName>
        <fullName evidence="7">Putative exonuclease</fullName>
    </submittedName>
</protein>
<dbReference type="GO" id="GO:0008855">
    <property type="term" value="F:exodeoxyribonuclease VII activity"/>
    <property type="evidence" value="ECO:0007669"/>
    <property type="project" value="InterPro"/>
</dbReference>
<dbReference type="GO" id="GO:0006308">
    <property type="term" value="P:DNA catabolic process"/>
    <property type="evidence" value="ECO:0007669"/>
    <property type="project" value="InterPro"/>
</dbReference>
<keyword evidence="4 7" id="KW-0269">Exonuclease</keyword>
<dbReference type="CDD" id="cd04489">
    <property type="entry name" value="ExoVII_LU_OBF"/>
    <property type="match status" value="1"/>
</dbReference>
<dbReference type="AlphaFoldDB" id="A0A6M3LWN2"/>
<evidence type="ECO:0000313" key="7">
    <source>
        <dbReference type="EMBL" id="QJA99800.1"/>
    </source>
</evidence>
<keyword evidence="1" id="KW-0963">Cytoplasm</keyword>
<evidence type="ECO:0000256" key="3">
    <source>
        <dbReference type="ARBA" id="ARBA00022801"/>
    </source>
</evidence>
<dbReference type="EMBL" id="MT143850">
    <property type="protein sequence ID" value="QJB03533.1"/>
    <property type="molecule type" value="Genomic_DNA"/>
</dbReference>
<dbReference type="PANTHER" id="PTHR30008">
    <property type="entry name" value="EXODEOXYRIBONUCLEASE 7 LARGE SUBUNIT"/>
    <property type="match status" value="1"/>
</dbReference>
<dbReference type="Pfam" id="PF13742">
    <property type="entry name" value="tRNA_anti_2"/>
    <property type="match status" value="1"/>
</dbReference>
<dbReference type="GO" id="GO:0009318">
    <property type="term" value="C:exodeoxyribonuclease VII complex"/>
    <property type="evidence" value="ECO:0007669"/>
    <property type="project" value="InterPro"/>
</dbReference>
<organism evidence="7">
    <name type="scientific">viral metagenome</name>
    <dbReference type="NCBI Taxonomy" id="1070528"/>
    <lineage>
        <taxon>unclassified sequences</taxon>
        <taxon>metagenomes</taxon>
        <taxon>organismal metagenomes</taxon>
    </lineage>
</organism>
<evidence type="ECO:0000256" key="4">
    <source>
        <dbReference type="ARBA" id="ARBA00022839"/>
    </source>
</evidence>
<evidence type="ECO:0000259" key="6">
    <source>
        <dbReference type="Pfam" id="PF13742"/>
    </source>
</evidence>